<protein>
    <submittedName>
        <fullName evidence="1">Uncharacterized protein</fullName>
    </submittedName>
</protein>
<evidence type="ECO:0000313" key="1">
    <source>
        <dbReference type="EMBL" id="TMW57959.1"/>
    </source>
</evidence>
<organism evidence="1 2">
    <name type="scientific">Pythium oligandrum</name>
    <name type="common">Mycoparasitic fungus</name>
    <dbReference type="NCBI Taxonomy" id="41045"/>
    <lineage>
        <taxon>Eukaryota</taxon>
        <taxon>Sar</taxon>
        <taxon>Stramenopiles</taxon>
        <taxon>Oomycota</taxon>
        <taxon>Peronosporomycetes</taxon>
        <taxon>Pythiales</taxon>
        <taxon>Pythiaceae</taxon>
        <taxon>Pythium</taxon>
    </lineage>
</organism>
<keyword evidence="2" id="KW-1185">Reference proteome</keyword>
<comment type="caution">
    <text evidence="1">The sequence shown here is derived from an EMBL/GenBank/DDBJ whole genome shotgun (WGS) entry which is preliminary data.</text>
</comment>
<dbReference type="AlphaFoldDB" id="A0A8K1FEH9"/>
<accession>A0A8K1FEH9</accession>
<reference evidence="1" key="1">
    <citation type="submission" date="2019-03" db="EMBL/GenBank/DDBJ databases">
        <title>Long read genome sequence of the mycoparasitic Pythium oligandrum ATCC 38472 isolated from sugarbeet rhizosphere.</title>
        <authorList>
            <person name="Gaulin E."/>
        </authorList>
    </citation>
    <scope>NUCLEOTIDE SEQUENCE</scope>
    <source>
        <strain evidence="1">ATCC 38472_TT</strain>
    </source>
</reference>
<dbReference type="Proteomes" id="UP000794436">
    <property type="component" value="Unassembled WGS sequence"/>
</dbReference>
<proteinExistence type="predicted"/>
<sequence length="143" mass="15994">MASFDGKVLYTVYRIDGVPEFVTEPGRNVASQAEYCVAITIGSTTKMTPYGPSMSLAEPLEFELEGMLGGSRVLVEVMRRGDTERNLASKAHALKWFESRRTRRFSQNVIVMTLPRGIRVHLSCKWKLKGGNFRSLVYGLTTA</sequence>
<dbReference type="EMBL" id="SPLM01000113">
    <property type="protein sequence ID" value="TMW57959.1"/>
    <property type="molecule type" value="Genomic_DNA"/>
</dbReference>
<evidence type="ECO:0000313" key="2">
    <source>
        <dbReference type="Proteomes" id="UP000794436"/>
    </source>
</evidence>
<gene>
    <name evidence="1" type="ORF">Poli38472_013433</name>
</gene>
<name>A0A8K1FEH9_PYTOL</name>